<keyword evidence="3" id="KW-1185">Reference proteome</keyword>
<comment type="caution">
    <text evidence="2">The sequence shown here is derived from an EMBL/GenBank/DDBJ whole genome shotgun (WGS) entry which is preliminary data.</text>
</comment>
<accession>A0A316HD38</accession>
<proteinExistence type="predicted"/>
<protein>
    <submittedName>
        <fullName evidence="2">Helix-turn-helix protein</fullName>
    </submittedName>
</protein>
<dbReference type="RefSeq" id="WP_022832750.1">
    <property type="nucleotide sequence ID" value="NZ_QGHA01000003.1"/>
</dbReference>
<feature type="domain" description="HTH cro/C1-type" evidence="1">
    <location>
        <begin position="13"/>
        <end position="67"/>
    </location>
</feature>
<dbReference type="InterPro" id="IPR001387">
    <property type="entry name" value="Cro/C1-type_HTH"/>
</dbReference>
<dbReference type="AlphaFoldDB" id="A0A316HD38"/>
<dbReference type="Proteomes" id="UP000245678">
    <property type="component" value="Unassembled WGS sequence"/>
</dbReference>
<dbReference type="Pfam" id="PF01381">
    <property type="entry name" value="HTH_3"/>
    <property type="match status" value="1"/>
</dbReference>
<dbReference type="GO" id="GO:0003677">
    <property type="term" value="F:DNA binding"/>
    <property type="evidence" value="ECO:0007669"/>
    <property type="project" value="InterPro"/>
</dbReference>
<gene>
    <name evidence="2" type="ORF">LX99_02169</name>
</gene>
<organism evidence="2 3">
    <name type="scientific">Mucilaginibacter oryzae</name>
    <dbReference type="NCBI Taxonomy" id="468058"/>
    <lineage>
        <taxon>Bacteria</taxon>
        <taxon>Pseudomonadati</taxon>
        <taxon>Bacteroidota</taxon>
        <taxon>Sphingobacteriia</taxon>
        <taxon>Sphingobacteriales</taxon>
        <taxon>Sphingobacteriaceae</taxon>
        <taxon>Mucilaginibacter</taxon>
    </lineage>
</organism>
<sequence>MSQNDIGRIANYIRQLRESKNYSQEYMAAKMKMSQNSYSKIELNYSKLTVDRLIQIARLLDTDAGTLIAACGYEEDCAA</sequence>
<evidence type="ECO:0000259" key="1">
    <source>
        <dbReference type="PROSITE" id="PS50943"/>
    </source>
</evidence>
<dbReference type="SUPFAM" id="SSF47413">
    <property type="entry name" value="lambda repressor-like DNA-binding domains"/>
    <property type="match status" value="1"/>
</dbReference>
<evidence type="ECO:0000313" key="3">
    <source>
        <dbReference type="Proteomes" id="UP000245678"/>
    </source>
</evidence>
<reference evidence="2 3" key="1">
    <citation type="submission" date="2018-05" db="EMBL/GenBank/DDBJ databases">
        <title>Genomic Encyclopedia of Archaeal and Bacterial Type Strains, Phase II (KMG-II): from individual species to whole genera.</title>
        <authorList>
            <person name="Goeker M."/>
        </authorList>
    </citation>
    <scope>NUCLEOTIDE SEQUENCE [LARGE SCALE GENOMIC DNA]</scope>
    <source>
        <strain evidence="2 3">DSM 19975</strain>
    </source>
</reference>
<dbReference type="EMBL" id="QGHA01000003">
    <property type="protein sequence ID" value="PWK78327.1"/>
    <property type="molecule type" value="Genomic_DNA"/>
</dbReference>
<dbReference type="SMART" id="SM00530">
    <property type="entry name" value="HTH_XRE"/>
    <property type="match status" value="1"/>
</dbReference>
<dbReference type="PROSITE" id="PS50943">
    <property type="entry name" value="HTH_CROC1"/>
    <property type="match status" value="1"/>
</dbReference>
<dbReference type="CDD" id="cd00093">
    <property type="entry name" value="HTH_XRE"/>
    <property type="match status" value="1"/>
</dbReference>
<name>A0A316HD38_9SPHI</name>
<dbReference type="InterPro" id="IPR010982">
    <property type="entry name" value="Lambda_DNA-bd_dom_sf"/>
</dbReference>
<evidence type="ECO:0000313" key="2">
    <source>
        <dbReference type="EMBL" id="PWK78327.1"/>
    </source>
</evidence>
<dbReference type="Gene3D" id="1.10.260.40">
    <property type="entry name" value="lambda repressor-like DNA-binding domains"/>
    <property type="match status" value="1"/>
</dbReference>